<proteinExistence type="predicted"/>
<evidence type="ECO:0000313" key="1">
    <source>
        <dbReference type="EMBL" id="WOO83828.1"/>
    </source>
</evidence>
<reference evidence="1" key="1">
    <citation type="submission" date="2023-10" db="EMBL/GenBank/DDBJ databases">
        <authorList>
            <person name="Noh H."/>
        </authorList>
    </citation>
    <scope>NUCLEOTIDE SEQUENCE</scope>
    <source>
        <strain evidence="1">DUCC4014</strain>
    </source>
</reference>
<dbReference type="EMBL" id="CP086718">
    <property type="protein sequence ID" value="WOO83828.1"/>
    <property type="molecule type" value="Genomic_DNA"/>
</dbReference>
<keyword evidence="2" id="KW-1185">Reference proteome</keyword>
<organism evidence="1 2">
    <name type="scientific">Vanrija pseudolonga</name>
    <dbReference type="NCBI Taxonomy" id="143232"/>
    <lineage>
        <taxon>Eukaryota</taxon>
        <taxon>Fungi</taxon>
        <taxon>Dikarya</taxon>
        <taxon>Basidiomycota</taxon>
        <taxon>Agaricomycotina</taxon>
        <taxon>Tremellomycetes</taxon>
        <taxon>Trichosporonales</taxon>
        <taxon>Trichosporonaceae</taxon>
        <taxon>Vanrija</taxon>
    </lineage>
</organism>
<name>A0AAF0YHQ6_9TREE</name>
<dbReference type="AlphaFoldDB" id="A0AAF0YHQ6"/>
<dbReference type="GeneID" id="87810520"/>
<sequence>MASRLTSGHKVTLPQATISIPARQIPDAVSLPHLKLTVTPQVTIPDDLAPRNAKGKAVEDLFKIVVPIGGKVVVNWHVDTTALFGVGRHTDAEEIQRMLEDKVREWLQSVRVAHTPVIGP</sequence>
<dbReference type="Proteomes" id="UP000827549">
    <property type="component" value="Chromosome 5"/>
</dbReference>
<gene>
    <name evidence="1" type="ORF">LOC62_05G007347</name>
</gene>
<evidence type="ECO:0000313" key="2">
    <source>
        <dbReference type="Proteomes" id="UP000827549"/>
    </source>
</evidence>
<protein>
    <submittedName>
        <fullName evidence="1">Uncharacterized protein</fullName>
    </submittedName>
</protein>
<accession>A0AAF0YHQ6</accession>
<dbReference type="RefSeq" id="XP_062629854.1">
    <property type="nucleotide sequence ID" value="XM_062773870.1"/>
</dbReference>